<reference evidence="2" key="1">
    <citation type="journal article" date="2019" name="Int. J. Syst. Evol. Microbiol.">
        <title>The Global Catalogue of Microorganisms (GCM) 10K type strain sequencing project: providing services to taxonomists for standard genome sequencing and annotation.</title>
        <authorList>
            <consortium name="The Broad Institute Genomics Platform"/>
            <consortium name="The Broad Institute Genome Sequencing Center for Infectious Disease"/>
            <person name="Wu L."/>
            <person name="Ma J."/>
        </authorList>
    </citation>
    <scope>NUCLEOTIDE SEQUENCE [LARGE SCALE GENOMIC DNA]</scope>
    <source>
        <strain evidence="2">CCM 8778</strain>
    </source>
</reference>
<organism evidence="1 2">
    <name type="scientific">Pseudomonas fluvialis</name>
    <dbReference type="NCBI Taxonomy" id="1793966"/>
    <lineage>
        <taxon>Bacteria</taxon>
        <taxon>Pseudomonadati</taxon>
        <taxon>Pseudomonadota</taxon>
        <taxon>Gammaproteobacteria</taxon>
        <taxon>Pseudomonadales</taxon>
        <taxon>Pseudomonadaceae</taxon>
        <taxon>Pseudomonas</taxon>
    </lineage>
</organism>
<dbReference type="InterPro" id="IPR049708">
    <property type="entry name" value="PP0621-like"/>
</dbReference>
<dbReference type="NCBIfam" id="NF041023">
    <property type="entry name" value="PP0621_fam"/>
    <property type="match status" value="1"/>
</dbReference>
<gene>
    <name evidence="1" type="ORF">GCM10007363_03580</name>
</gene>
<evidence type="ECO:0000313" key="2">
    <source>
        <dbReference type="Proteomes" id="UP000655550"/>
    </source>
</evidence>
<evidence type="ECO:0008006" key="3">
    <source>
        <dbReference type="Google" id="ProtNLM"/>
    </source>
</evidence>
<sequence length="71" mass="8239">MGIVRLVILLALILAALWLWRRLRRSAGQPPRDSQPMVRCAHCAAFVPQQRAIAFQQQWYCCPEHLPQDRS</sequence>
<evidence type="ECO:0000313" key="1">
    <source>
        <dbReference type="EMBL" id="GGH89150.1"/>
    </source>
</evidence>
<keyword evidence="2" id="KW-1185">Reference proteome</keyword>
<comment type="caution">
    <text evidence="1">The sequence shown here is derived from an EMBL/GenBank/DDBJ whole genome shotgun (WGS) entry which is preliminary data.</text>
</comment>
<dbReference type="EMBL" id="BMDE01000001">
    <property type="protein sequence ID" value="GGH89150.1"/>
    <property type="molecule type" value="Genomic_DNA"/>
</dbReference>
<name>A0ABQ2ADZ8_9PSED</name>
<proteinExistence type="predicted"/>
<dbReference type="Proteomes" id="UP000655550">
    <property type="component" value="Unassembled WGS sequence"/>
</dbReference>
<protein>
    <recommendedName>
        <fullName evidence="3">MYND finger</fullName>
    </recommendedName>
</protein>
<dbReference type="RefSeq" id="WP_170307402.1">
    <property type="nucleotide sequence ID" value="NZ_BMDE01000001.1"/>
</dbReference>
<accession>A0ABQ2ADZ8</accession>